<name>G0NJ36_CAEBE</name>
<protein>
    <recommendedName>
        <fullName evidence="2">BTB domain-containing protein</fullName>
    </recommendedName>
</protein>
<dbReference type="EMBL" id="GL379893">
    <property type="protein sequence ID" value="EGT32108.1"/>
    <property type="molecule type" value="Genomic_DNA"/>
</dbReference>
<feature type="compositionally biased region" description="Basic and acidic residues" evidence="1">
    <location>
        <begin position="298"/>
        <end position="315"/>
    </location>
</feature>
<dbReference type="PANTHER" id="PTHR22744">
    <property type="entry name" value="HELIX LOOP HELIX PROTEIN 21-RELATED"/>
    <property type="match status" value="1"/>
</dbReference>
<dbReference type="PANTHER" id="PTHR22744:SF17">
    <property type="entry name" value="BTB DOMAIN-CONTAINING PROTEIN"/>
    <property type="match status" value="1"/>
</dbReference>
<keyword evidence="4" id="KW-1185">Reference proteome</keyword>
<dbReference type="Gene3D" id="3.30.710.10">
    <property type="entry name" value="Potassium Channel Kv1.1, Chain A"/>
    <property type="match status" value="1"/>
</dbReference>
<dbReference type="InterPro" id="IPR011333">
    <property type="entry name" value="SKP1/BTB/POZ_sf"/>
</dbReference>
<evidence type="ECO:0000313" key="3">
    <source>
        <dbReference type="EMBL" id="EGT32108.1"/>
    </source>
</evidence>
<dbReference type="OMA" id="MAPIEIC"/>
<dbReference type="PROSITE" id="PS50097">
    <property type="entry name" value="BTB"/>
    <property type="match status" value="1"/>
</dbReference>
<dbReference type="Pfam" id="PF00917">
    <property type="entry name" value="MATH"/>
    <property type="match status" value="1"/>
</dbReference>
<dbReference type="SMART" id="SM00225">
    <property type="entry name" value="BTB"/>
    <property type="match status" value="1"/>
</dbReference>
<dbReference type="CDD" id="cd18186">
    <property type="entry name" value="BTB_POZ_ZBTB_KLHL-like"/>
    <property type="match status" value="1"/>
</dbReference>
<evidence type="ECO:0000256" key="1">
    <source>
        <dbReference type="SAM" id="MobiDB-lite"/>
    </source>
</evidence>
<feature type="region of interest" description="Disordered" evidence="1">
    <location>
        <begin position="298"/>
        <end position="346"/>
    </location>
</feature>
<sequence length="346" mass="38946">MDFCSIPALASSKDVQKLDLGYCGNTKWFLGVDNRKSDKLLISLTCEPAQSCLAHMTNWAVNADVTVRFVNQKSHEKSLTASEFDVQFDRKDKEGHNWKHTFEKVTMNEKSGFYMNGTAMFQVHIGITKVEELYSGDFVDLSVPREGESDMVLVVGDKKLHVSKQILSINSPFFQALFNGSFNESGMSEIPINNVDLNAFHIFLQYIYMAPIEICEENVSQLLLMGDQFVVKKLKRECENFLLRKDINQEDAMELAIFHSLDRVLCHKIKDKSVEELTIWRSLGKPLPPNAKELLDKILVDVPEPEKKEEPKPEEAPVESESSTSTESTEVSSTSSSSTTGTDSDA</sequence>
<feature type="domain" description="BTB" evidence="2">
    <location>
        <begin position="149"/>
        <end position="216"/>
    </location>
</feature>
<dbReference type="OrthoDB" id="5804351at2759"/>
<evidence type="ECO:0000259" key="2">
    <source>
        <dbReference type="PROSITE" id="PS50097"/>
    </source>
</evidence>
<dbReference type="Gene3D" id="2.60.210.10">
    <property type="entry name" value="Apoptosis, Tumor Necrosis Factor Receptor Associated Protein 2, Chain A"/>
    <property type="match status" value="1"/>
</dbReference>
<dbReference type="InterPro" id="IPR000210">
    <property type="entry name" value="BTB/POZ_dom"/>
</dbReference>
<gene>
    <name evidence="3" type="ORF">CAEBREN_05926</name>
</gene>
<accession>G0NJ36</accession>
<feature type="compositionally biased region" description="Low complexity" evidence="1">
    <location>
        <begin position="319"/>
        <end position="340"/>
    </location>
</feature>
<dbReference type="eggNOG" id="ENOG502TH0Z">
    <property type="taxonomic scope" value="Eukaryota"/>
</dbReference>
<organism evidence="4">
    <name type="scientific">Caenorhabditis brenneri</name>
    <name type="common">Nematode worm</name>
    <dbReference type="NCBI Taxonomy" id="135651"/>
    <lineage>
        <taxon>Eukaryota</taxon>
        <taxon>Metazoa</taxon>
        <taxon>Ecdysozoa</taxon>
        <taxon>Nematoda</taxon>
        <taxon>Chromadorea</taxon>
        <taxon>Rhabditida</taxon>
        <taxon>Rhabditina</taxon>
        <taxon>Rhabditomorpha</taxon>
        <taxon>Rhabditoidea</taxon>
        <taxon>Rhabditidae</taxon>
        <taxon>Peloderinae</taxon>
        <taxon>Caenorhabditis</taxon>
    </lineage>
</organism>
<dbReference type="Proteomes" id="UP000008068">
    <property type="component" value="Unassembled WGS sequence"/>
</dbReference>
<evidence type="ECO:0000313" key="4">
    <source>
        <dbReference type="Proteomes" id="UP000008068"/>
    </source>
</evidence>
<dbReference type="HOGENOM" id="CLU_802209_0_0_1"/>
<dbReference type="InterPro" id="IPR008974">
    <property type="entry name" value="TRAF-like"/>
</dbReference>
<dbReference type="Pfam" id="PF00651">
    <property type="entry name" value="BTB"/>
    <property type="match status" value="1"/>
</dbReference>
<dbReference type="InParanoid" id="G0NJ36"/>
<dbReference type="AlphaFoldDB" id="G0NJ36"/>
<dbReference type="SUPFAM" id="SSF49599">
    <property type="entry name" value="TRAF domain-like"/>
    <property type="match status" value="1"/>
</dbReference>
<dbReference type="CDD" id="cd00121">
    <property type="entry name" value="MATH"/>
    <property type="match status" value="1"/>
</dbReference>
<dbReference type="STRING" id="135651.G0NJ36"/>
<dbReference type="SUPFAM" id="SSF54695">
    <property type="entry name" value="POZ domain"/>
    <property type="match status" value="1"/>
</dbReference>
<dbReference type="InterPro" id="IPR002083">
    <property type="entry name" value="MATH/TRAF_dom"/>
</dbReference>
<proteinExistence type="predicted"/>
<reference evidence="4" key="1">
    <citation type="submission" date="2011-07" db="EMBL/GenBank/DDBJ databases">
        <authorList>
            <consortium name="Caenorhabditis brenneri Sequencing and Analysis Consortium"/>
            <person name="Wilson R.K."/>
        </authorList>
    </citation>
    <scope>NUCLEOTIDE SEQUENCE [LARGE SCALE GENOMIC DNA]</scope>
    <source>
        <strain evidence="4">PB2801</strain>
    </source>
</reference>